<evidence type="ECO:0000256" key="7">
    <source>
        <dbReference type="ARBA" id="ARBA00022723"/>
    </source>
</evidence>
<keyword evidence="7 14" id="KW-0479">Metal-binding</keyword>
<evidence type="ECO:0000256" key="6">
    <source>
        <dbReference type="ARBA" id="ARBA00022694"/>
    </source>
</evidence>
<feature type="binding site" evidence="14">
    <location>
        <position position="170"/>
    </location>
    <ligand>
        <name>[4Fe-4S] cluster</name>
        <dbReference type="ChEBI" id="CHEBI:49883"/>
        <label>2</label>
        <note>4Fe-4S-S-AdoMet</note>
    </ligand>
</feature>
<feature type="binding site" evidence="14">
    <location>
        <position position="173"/>
    </location>
    <ligand>
        <name>[4Fe-4S] cluster</name>
        <dbReference type="ChEBI" id="CHEBI:49883"/>
        <label>2</label>
        <note>4Fe-4S-S-AdoMet</note>
    </ligand>
</feature>
<evidence type="ECO:0000256" key="12">
    <source>
        <dbReference type="ARBA" id="ARBA00080698"/>
    </source>
</evidence>
<comment type="catalytic activity">
    <reaction evidence="14">
        <text>N(6)-dimethylallyladenosine(37) in tRNA + (sulfur carrier)-SH + AH2 + 2 S-adenosyl-L-methionine = 2-methylsulfanyl-N(6)-dimethylallyladenosine(37) in tRNA + (sulfur carrier)-H + 5'-deoxyadenosine + L-methionine + A + S-adenosyl-L-homocysteine + 2 H(+)</text>
        <dbReference type="Rhea" id="RHEA:37067"/>
        <dbReference type="Rhea" id="RHEA-COMP:10375"/>
        <dbReference type="Rhea" id="RHEA-COMP:10376"/>
        <dbReference type="Rhea" id="RHEA-COMP:14737"/>
        <dbReference type="Rhea" id="RHEA-COMP:14739"/>
        <dbReference type="ChEBI" id="CHEBI:13193"/>
        <dbReference type="ChEBI" id="CHEBI:15378"/>
        <dbReference type="ChEBI" id="CHEBI:17319"/>
        <dbReference type="ChEBI" id="CHEBI:17499"/>
        <dbReference type="ChEBI" id="CHEBI:29917"/>
        <dbReference type="ChEBI" id="CHEBI:57844"/>
        <dbReference type="ChEBI" id="CHEBI:57856"/>
        <dbReference type="ChEBI" id="CHEBI:59789"/>
        <dbReference type="ChEBI" id="CHEBI:64428"/>
        <dbReference type="ChEBI" id="CHEBI:74415"/>
        <dbReference type="ChEBI" id="CHEBI:74417"/>
        <dbReference type="EC" id="2.8.4.3"/>
    </reaction>
</comment>
<evidence type="ECO:0000256" key="13">
    <source>
        <dbReference type="ARBA" id="ARBA00081141"/>
    </source>
</evidence>
<keyword evidence="19" id="KW-1185">Reference proteome</keyword>
<dbReference type="EC" id="2.8.4.3" evidence="10 14"/>
<dbReference type="SFLD" id="SFLDG01061">
    <property type="entry name" value="methylthiotransferase"/>
    <property type="match status" value="1"/>
</dbReference>
<dbReference type="InterPro" id="IPR038135">
    <property type="entry name" value="Methylthiotransferase_N_sf"/>
</dbReference>
<evidence type="ECO:0000256" key="2">
    <source>
        <dbReference type="ARBA" id="ARBA00022485"/>
    </source>
</evidence>
<dbReference type="SFLD" id="SFLDG01082">
    <property type="entry name" value="B12-binding_domain_containing"/>
    <property type="match status" value="1"/>
</dbReference>
<dbReference type="InterPro" id="IPR006638">
    <property type="entry name" value="Elp3/MiaA/NifB-like_rSAM"/>
</dbReference>
<keyword evidence="9 14" id="KW-0411">Iron-sulfur</keyword>
<evidence type="ECO:0000256" key="8">
    <source>
        <dbReference type="ARBA" id="ARBA00023004"/>
    </source>
</evidence>
<proteinExistence type="inferred from homology"/>
<evidence type="ECO:0000259" key="17">
    <source>
        <dbReference type="PROSITE" id="PS51918"/>
    </source>
</evidence>
<comment type="similarity">
    <text evidence="14">Belongs to the methylthiotransferase family. MiaB subfamily.</text>
</comment>
<dbReference type="NCBIfam" id="TIGR00089">
    <property type="entry name" value="MiaB/RimO family radical SAM methylthiotransferase"/>
    <property type="match status" value="1"/>
</dbReference>
<dbReference type="SFLD" id="SFLDS00029">
    <property type="entry name" value="Radical_SAM"/>
    <property type="match status" value="1"/>
</dbReference>
<feature type="domain" description="Radical SAM core" evidence="17">
    <location>
        <begin position="152"/>
        <end position="387"/>
    </location>
</feature>
<dbReference type="FunFam" id="3.80.30.20:FF:000001">
    <property type="entry name" value="tRNA-2-methylthio-N(6)-dimethylallyladenosine synthase 2"/>
    <property type="match status" value="1"/>
</dbReference>
<accession>A0A059FHN1</accession>
<feature type="binding site" evidence="14">
    <location>
        <position position="91"/>
    </location>
    <ligand>
        <name>[4Fe-4S] cluster</name>
        <dbReference type="ChEBI" id="CHEBI:49883"/>
        <label>1</label>
    </ligand>
</feature>
<dbReference type="CDD" id="cd01335">
    <property type="entry name" value="Radical_SAM"/>
    <property type="match status" value="1"/>
</dbReference>
<feature type="binding site" evidence="14">
    <location>
        <position position="20"/>
    </location>
    <ligand>
        <name>[4Fe-4S] cluster</name>
        <dbReference type="ChEBI" id="CHEBI:49883"/>
        <label>1</label>
    </ligand>
</feature>
<organism evidence="18 19">
    <name type="scientific">Hyphomonas johnsonii MHS-2</name>
    <dbReference type="NCBI Taxonomy" id="1280950"/>
    <lineage>
        <taxon>Bacteria</taxon>
        <taxon>Pseudomonadati</taxon>
        <taxon>Pseudomonadota</taxon>
        <taxon>Alphaproteobacteria</taxon>
        <taxon>Hyphomonadales</taxon>
        <taxon>Hyphomonadaceae</taxon>
        <taxon>Hyphomonas</taxon>
    </lineage>
</organism>
<dbReference type="InterPro" id="IPR058240">
    <property type="entry name" value="rSAM_sf"/>
</dbReference>
<reference evidence="18 19" key="1">
    <citation type="journal article" date="2014" name="Antonie Van Leeuwenhoek">
        <title>Hyphomonas beringensis sp. nov. and Hyphomonas chukchiensis sp. nov., isolated from surface seawater of the Bering Sea and Chukchi Sea.</title>
        <authorList>
            <person name="Li C."/>
            <person name="Lai Q."/>
            <person name="Li G."/>
            <person name="Dong C."/>
            <person name="Wang J."/>
            <person name="Liao Y."/>
            <person name="Shao Z."/>
        </authorList>
    </citation>
    <scope>NUCLEOTIDE SEQUENCE [LARGE SCALE GENOMIC DNA]</scope>
    <source>
        <strain evidence="18 19">MHS-2</strain>
    </source>
</reference>
<keyword evidence="2 14" id="KW-0004">4Fe-4S</keyword>
<dbReference type="InterPro" id="IPR006463">
    <property type="entry name" value="MiaB_methiolase"/>
</dbReference>
<dbReference type="eggNOG" id="COG0621">
    <property type="taxonomic scope" value="Bacteria"/>
</dbReference>
<dbReference type="NCBIfam" id="TIGR01574">
    <property type="entry name" value="miaB-methiolase"/>
    <property type="match status" value="1"/>
</dbReference>
<dbReference type="Pfam" id="PF04055">
    <property type="entry name" value="Radical_SAM"/>
    <property type="match status" value="1"/>
</dbReference>
<dbReference type="GO" id="GO:0046872">
    <property type="term" value="F:metal ion binding"/>
    <property type="evidence" value="ECO:0007669"/>
    <property type="project" value="UniProtKB-KW"/>
</dbReference>
<keyword evidence="8 14" id="KW-0408">Iron</keyword>
<evidence type="ECO:0000256" key="11">
    <source>
        <dbReference type="ARBA" id="ARBA00068570"/>
    </source>
</evidence>
<evidence type="ECO:0000256" key="3">
    <source>
        <dbReference type="ARBA" id="ARBA00022490"/>
    </source>
</evidence>
<dbReference type="GO" id="GO:0005829">
    <property type="term" value="C:cytosol"/>
    <property type="evidence" value="ECO:0007669"/>
    <property type="project" value="TreeGrafter"/>
</dbReference>
<dbReference type="InterPro" id="IPR002792">
    <property type="entry name" value="TRAM_dom"/>
</dbReference>
<dbReference type="Gene3D" id="3.40.50.12160">
    <property type="entry name" value="Methylthiotransferase, N-terminal domain"/>
    <property type="match status" value="1"/>
</dbReference>
<evidence type="ECO:0000256" key="4">
    <source>
        <dbReference type="ARBA" id="ARBA00022679"/>
    </source>
</evidence>
<dbReference type="GO" id="GO:0035597">
    <property type="term" value="F:tRNA-2-methylthio-N(6)-dimethylallyladenosine(37) synthase activity"/>
    <property type="evidence" value="ECO:0007669"/>
    <property type="project" value="UniProtKB-EC"/>
</dbReference>
<evidence type="ECO:0000256" key="14">
    <source>
        <dbReference type="HAMAP-Rule" id="MF_01864"/>
    </source>
</evidence>
<dbReference type="InterPro" id="IPR007197">
    <property type="entry name" value="rSAM"/>
</dbReference>
<feature type="binding site" evidence="14">
    <location>
        <position position="166"/>
    </location>
    <ligand>
        <name>[4Fe-4S] cluster</name>
        <dbReference type="ChEBI" id="CHEBI:49883"/>
        <label>2</label>
        <note>4Fe-4S-S-AdoMet</note>
    </ligand>
</feature>
<keyword evidence="6 14" id="KW-0819">tRNA processing</keyword>
<evidence type="ECO:0000256" key="5">
    <source>
        <dbReference type="ARBA" id="ARBA00022691"/>
    </source>
</evidence>
<comment type="function">
    <text evidence="1 14">Catalyzes the methylthiolation of N6-(dimethylallyl)adenosine (i(6)A), leading to the formation of 2-methylthio-N6-(dimethylallyl)adenosine (ms(2)i(6)A) at position 37 in tRNAs that read codons beginning with uridine.</text>
</comment>
<keyword evidence="3 14" id="KW-0963">Cytoplasm</keyword>
<comment type="subunit">
    <text evidence="14">Monomer.</text>
</comment>
<feature type="domain" description="TRAM" evidence="15">
    <location>
        <begin position="390"/>
        <end position="452"/>
    </location>
</feature>
<evidence type="ECO:0000256" key="10">
    <source>
        <dbReference type="ARBA" id="ARBA00033765"/>
    </source>
</evidence>
<dbReference type="PANTHER" id="PTHR43020:SF2">
    <property type="entry name" value="MITOCHONDRIAL TRNA METHYLTHIOTRANSFERASE CDK5RAP1"/>
    <property type="match status" value="1"/>
</dbReference>
<dbReference type="RefSeq" id="WP_035618045.1">
    <property type="nucleotide sequence ID" value="NZ_ARYK01000007.1"/>
</dbReference>
<dbReference type="AlphaFoldDB" id="A0A059FHN1"/>
<dbReference type="PROSITE" id="PS51918">
    <property type="entry name" value="RADICAL_SAM"/>
    <property type="match status" value="1"/>
</dbReference>
<evidence type="ECO:0000313" key="18">
    <source>
        <dbReference type="EMBL" id="KCZ90112.1"/>
    </source>
</evidence>
<comment type="subcellular location">
    <subcellularLocation>
        <location evidence="14">Cytoplasm</location>
    </subcellularLocation>
</comment>
<keyword evidence="4 14" id="KW-0808">Transferase</keyword>
<dbReference type="FunFam" id="3.40.50.12160:FF:000003">
    <property type="entry name" value="CDK5 regulatory subunit-associated protein 1"/>
    <property type="match status" value="1"/>
</dbReference>
<feature type="binding site" evidence="14">
    <location>
        <position position="56"/>
    </location>
    <ligand>
        <name>[4Fe-4S] cluster</name>
        <dbReference type="ChEBI" id="CHEBI:49883"/>
        <label>1</label>
    </ligand>
</feature>
<dbReference type="InterPro" id="IPR023404">
    <property type="entry name" value="rSAM_horseshoe"/>
</dbReference>
<dbReference type="STRING" id="1280950.HJO_14221"/>
<dbReference type="SMART" id="SM00729">
    <property type="entry name" value="Elp3"/>
    <property type="match status" value="1"/>
</dbReference>
<sequence length="458" mass="49938">MNSTDTAKAPKGLFIKTYGCQMNVYDSERMRDVLRPLGYAPVDGPEQADLVVVNTCHIREKATEKVYSELGQLKKMKEASGGRMTIAVAGCVAQAEGEELIRRQPAVDLVLGPQSYHKLPEMIARASRAVGDRLETEFETLEKFDALPRERNADGPTAFLSVQEGCDKFCTFCVVPYTRGAEMSRRVDDIVMEARSLAAQGVREISLLGQNVNAYHGAAPAMDGGEDWTLGQLCRHVARIGGIDRIRYTTSHPRDMDDDLIAAHGDTQEMMPFLHLPVQSGSDRVLDAMNRGHTAADFHAIIAKVRAARPDIALASDFIVGFPGETDADFDATMDLVRATGFAIAYSFKYSPRPGTPAAELPRQVPEEVKNQRLQALQALLRDQQTAFNAEQAGKTLDVLVTGKGRMAGQMHGRSPYQQAVHFVGPQDLIGRIATVRIVGSSLNSLTGELVSAHEAVA</sequence>
<comment type="cofactor">
    <cofactor evidence="14">
        <name>[4Fe-4S] cluster</name>
        <dbReference type="ChEBI" id="CHEBI:49883"/>
    </cofactor>
    <text evidence="14">Binds 2 [4Fe-4S] clusters. One cluster is coordinated with 3 cysteines and an exchangeable S-adenosyl-L-methionine.</text>
</comment>
<dbReference type="Proteomes" id="UP000025171">
    <property type="component" value="Unassembled WGS sequence"/>
</dbReference>
<dbReference type="OrthoDB" id="9805215at2"/>
<feature type="domain" description="MTTase N-terminal" evidence="16">
    <location>
        <begin position="11"/>
        <end position="128"/>
    </location>
</feature>
<dbReference type="PATRIC" id="fig|1280950.3.peg.2858"/>
<evidence type="ECO:0000256" key="1">
    <source>
        <dbReference type="ARBA" id="ARBA00003234"/>
    </source>
</evidence>
<dbReference type="EMBL" id="ARYK01000007">
    <property type="protein sequence ID" value="KCZ90112.1"/>
    <property type="molecule type" value="Genomic_DNA"/>
</dbReference>
<dbReference type="PANTHER" id="PTHR43020">
    <property type="entry name" value="CDK5 REGULATORY SUBUNIT-ASSOCIATED PROTEIN 1"/>
    <property type="match status" value="1"/>
</dbReference>
<evidence type="ECO:0000259" key="15">
    <source>
        <dbReference type="PROSITE" id="PS50926"/>
    </source>
</evidence>
<dbReference type="PROSITE" id="PS01278">
    <property type="entry name" value="MTTASE_RADICAL"/>
    <property type="match status" value="1"/>
</dbReference>
<dbReference type="Gene3D" id="3.80.30.20">
    <property type="entry name" value="tm_1862 like domain"/>
    <property type="match status" value="1"/>
</dbReference>
<dbReference type="InterPro" id="IPR005839">
    <property type="entry name" value="Methylthiotransferase"/>
</dbReference>
<dbReference type="SFLD" id="SFLDF00273">
    <property type="entry name" value="(dimethylallyl)adenosine_tRNA"/>
    <property type="match status" value="1"/>
</dbReference>
<keyword evidence="5 14" id="KW-0949">S-adenosyl-L-methionine</keyword>
<dbReference type="SUPFAM" id="SSF102114">
    <property type="entry name" value="Radical SAM enzymes"/>
    <property type="match status" value="1"/>
</dbReference>
<evidence type="ECO:0000256" key="9">
    <source>
        <dbReference type="ARBA" id="ARBA00023014"/>
    </source>
</evidence>
<gene>
    <name evidence="14" type="primary">miaB</name>
    <name evidence="18" type="ORF">HJO_14221</name>
</gene>
<evidence type="ECO:0000259" key="16">
    <source>
        <dbReference type="PROSITE" id="PS51449"/>
    </source>
</evidence>
<dbReference type="GO" id="GO:0051539">
    <property type="term" value="F:4 iron, 4 sulfur cluster binding"/>
    <property type="evidence" value="ECO:0007669"/>
    <property type="project" value="UniProtKB-UniRule"/>
</dbReference>
<dbReference type="InterPro" id="IPR020612">
    <property type="entry name" value="Methylthiotransferase_CS"/>
</dbReference>
<evidence type="ECO:0000313" key="19">
    <source>
        <dbReference type="Proteomes" id="UP000025171"/>
    </source>
</evidence>
<protein>
    <recommendedName>
        <fullName evidence="11 14">tRNA-2-methylthio-N(6)-dimethylallyladenosine synthase</fullName>
        <ecNumber evidence="10 14">2.8.4.3</ecNumber>
    </recommendedName>
    <alternativeName>
        <fullName evidence="13 14">(Dimethylallyl)adenosine tRNA methylthiotransferase MiaB</fullName>
    </alternativeName>
    <alternativeName>
        <fullName evidence="12 14">tRNA-i(6)A37 methylthiotransferase</fullName>
    </alternativeName>
</protein>
<dbReference type="Pfam" id="PF00919">
    <property type="entry name" value="UPF0004"/>
    <property type="match status" value="1"/>
</dbReference>
<name>A0A059FHN1_9PROT</name>
<comment type="caution">
    <text evidence="18">The sequence shown here is derived from an EMBL/GenBank/DDBJ whole genome shotgun (WGS) entry which is preliminary data.</text>
</comment>
<dbReference type="PROSITE" id="PS50926">
    <property type="entry name" value="TRAM"/>
    <property type="match status" value="1"/>
</dbReference>
<dbReference type="InterPro" id="IPR013848">
    <property type="entry name" value="Methylthiotransferase_N"/>
</dbReference>
<dbReference type="Pfam" id="PF01938">
    <property type="entry name" value="TRAM"/>
    <property type="match status" value="1"/>
</dbReference>
<dbReference type="PROSITE" id="PS51449">
    <property type="entry name" value="MTTASE_N"/>
    <property type="match status" value="1"/>
</dbReference>
<dbReference type="HAMAP" id="MF_01864">
    <property type="entry name" value="tRNA_metthiotr_MiaB"/>
    <property type="match status" value="1"/>
</dbReference>